<evidence type="ECO:0000256" key="3">
    <source>
        <dbReference type="ARBA" id="ARBA00022989"/>
    </source>
</evidence>
<dbReference type="AlphaFoldDB" id="A0A9P1FNV2"/>
<dbReference type="GO" id="GO:0005245">
    <property type="term" value="F:voltage-gated calcium channel activity"/>
    <property type="evidence" value="ECO:0007669"/>
    <property type="project" value="TreeGrafter"/>
</dbReference>
<accession>A0A9P1FNV2</accession>
<dbReference type="InterPro" id="IPR036409">
    <property type="entry name" value="Aldolase_II/adducin_N_sf"/>
</dbReference>
<protein>
    <submittedName>
        <fullName evidence="9">Sodium channel protein type 5 subunit alpha (Sodium channel protein cardiac muscle subunit alpha) (Sodium channel protein type V subunit alpha) (Voltage-gated sodium channel subunit alpha Nav1.5)</fullName>
    </submittedName>
</protein>
<evidence type="ECO:0000313" key="8">
    <source>
        <dbReference type="EMBL" id="CAI3982776.1"/>
    </source>
</evidence>
<feature type="transmembrane region" description="Helical" evidence="6">
    <location>
        <begin position="328"/>
        <end position="346"/>
    </location>
</feature>
<gene>
    <name evidence="8" type="ORF">C1SCF055_LOCUS10440</name>
</gene>
<keyword evidence="2 6" id="KW-0812">Transmembrane</keyword>
<name>A0A9P1FNV2_9DINO</name>
<dbReference type="PANTHER" id="PTHR47131:SF1">
    <property type="entry name" value="CATION CHANNEL SPERM-ASSOCIATED PROTEIN 3"/>
    <property type="match status" value="1"/>
</dbReference>
<keyword evidence="9" id="KW-0813">Transport</keyword>
<dbReference type="Proteomes" id="UP001152797">
    <property type="component" value="Unassembled WGS sequence"/>
</dbReference>
<organism evidence="8">
    <name type="scientific">Cladocopium goreaui</name>
    <dbReference type="NCBI Taxonomy" id="2562237"/>
    <lineage>
        <taxon>Eukaryota</taxon>
        <taxon>Sar</taxon>
        <taxon>Alveolata</taxon>
        <taxon>Dinophyceae</taxon>
        <taxon>Suessiales</taxon>
        <taxon>Symbiodiniaceae</taxon>
        <taxon>Cladocopium</taxon>
    </lineage>
</organism>
<dbReference type="EMBL" id="CAMXCT020000746">
    <property type="protein sequence ID" value="CAL1136151.1"/>
    <property type="molecule type" value="Genomic_DNA"/>
</dbReference>
<dbReference type="EMBL" id="CAMXCT010000746">
    <property type="protein sequence ID" value="CAI3982776.1"/>
    <property type="molecule type" value="Genomic_DNA"/>
</dbReference>
<evidence type="ECO:0000313" key="9">
    <source>
        <dbReference type="EMBL" id="CAL4770088.1"/>
    </source>
</evidence>
<evidence type="ECO:0000256" key="6">
    <source>
        <dbReference type="SAM" id="Phobius"/>
    </source>
</evidence>
<dbReference type="EMBL" id="CAMXCT030000746">
    <property type="protein sequence ID" value="CAL4770088.1"/>
    <property type="molecule type" value="Genomic_DNA"/>
</dbReference>
<dbReference type="GO" id="GO:0001669">
    <property type="term" value="C:acrosomal vesicle"/>
    <property type="evidence" value="ECO:0007669"/>
    <property type="project" value="TreeGrafter"/>
</dbReference>
<proteinExistence type="predicted"/>
<dbReference type="GO" id="GO:0048240">
    <property type="term" value="P:sperm capacitation"/>
    <property type="evidence" value="ECO:0007669"/>
    <property type="project" value="TreeGrafter"/>
</dbReference>
<feature type="domain" description="Ion transport" evidence="7">
    <location>
        <begin position="324"/>
        <end position="505"/>
    </location>
</feature>
<feature type="compositionally biased region" description="Acidic residues" evidence="5">
    <location>
        <begin position="287"/>
        <end position="299"/>
    </location>
</feature>
<comment type="caution">
    <text evidence="8">The sequence shown here is derived from an EMBL/GenBank/DDBJ whole genome shotgun (WGS) entry which is preliminary data.</text>
</comment>
<sequence>MDEKCPMMAETSLEDKAIAEGAPRIKFGCHTSKESLAERLSSGMLAEFRGTCEVLANACVLLEQMGAAPILADGLVAGNCAAVLRDNDEEMLLVTRSGKAAGKHPTEQDFVTVQSFDANAWSCNFCGYPEMRPTSDTPLHWAALMRAQRTFGWSERPLVTLHGHALAEKEGLRIAEQLELPISHDETLFSTPEDVEALMTLFKSFPYPQHKVFIRRGHGWFTKPGHLRYKAPPPDIVRLMRSTLASVFEGGRRSEAQAVLRESFCDRFERLTREFTEWCTAPYIAEDDEGDDESTAEETDQSKPKAAENLERPLLQRLVNSNGFEACSMMSIILCMFFLGADAACFTCQDGTKVFYEVMNQLFVFAFLVEWCLRVAKDGKKYFLPLKAEHVLDTLIVWVCGVLLGWIIPLTLQDVKRSPITQSLNVLRSMRTLRFFAFLKNFDTFKMLLAGLLGTISTLAACVILLAMLDLLFGIIAIELIGRFEPWGLAERGTAAWNFQNGLSCWRSSPTFGSSVSATLQSPPMSS</sequence>
<feature type="transmembrane region" description="Helical" evidence="6">
    <location>
        <begin position="458"/>
        <end position="482"/>
    </location>
</feature>
<dbReference type="GO" id="GO:0036128">
    <property type="term" value="C:CatSper complex"/>
    <property type="evidence" value="ECO:0007669"/>
    <property type="project" value="TreeGrafter"/>
</dbReference>
<dbReference type="SUPFAM" id="SSF81324">
    <property type="entry name" value="Voltage-gated potassium channels"/>
    <property type="match status" value="1"/>
</dbReference>
<dbReference type="Pfam" id="PF00520">
    <property type="entry name" value="Ion_trans"/>
    <property type="match status" value="1"/>
</dbReference>
<reference evidence="9 10" key="2">
    <citation type="submission" date="2024-05" db="EMBL/GenBank/DDBJ databases">
        <authorList>
            <person name="Chen Y."/>
            <person name="Shah S."/>
            <person name="Dougan E. K."/>
            <person name="Thang M."/>
            <person name="Chan C."/>
        </authorList>
    </citation>
    <scope>NUCLEOTIDE SEQUENCE [LARGE SCALE GENOMIC DNA]</scope>
</reference>
<feature type="region of interest" description="Disordered" evidence="5">
    <location>
        <begin position="287"/>
        <end position="306"/>
    </location>
</feature>
<evidence type="ECO:0000256" key="5">
    <source>
        <dbReference type="SAM" id="MobiDB-lite"/>
    </source>
</evidence>
<dbReference type="OrthoDB" id="2359822at2759"/>
<feature type="transmembrane region" description="Helical" evidence="6">
    <location>
        <begin position="358"/>
        <end position="376"/>
    </location>
</feature>
<comment type="subcellular location">
    <subcellularLocation>
        <location evidence="1">Membrane</location>
        <topology evidence="1">Multi-pass membrane protein</topology>
    </subcellularLocation>
</comment>
<evidence type="ECO:0000259" key="7">
    <source>
        <dbReference type="Pfam" id="PF00520"/>
    </source>
</evidence>
<dbReference type="InterPro" id="IPR005821">
    <property type="entry name" value="Ion_trans_dom"/>
</dbReference>
<dbReference type="SUPFAM" id="SSF53639">
    <property type="entry name" value="AraD/HMP-PK domain-like"/>
    <property type="match status" value="1"/>
</dbReference>
<evidence type="ECO:0000256" key="1">
    <source>
        <dbReference type="ARBA" id="ARBA00004141"/>
    </source>
</evidence>
<reference evidence="8" key="1">
    <citation type="submission" date="2022-10" db="EMBL/GenBank/DDBJ databases">
        <authorList>
            <person name="Chen Y."/>
            <person name="Dougan E. K."/>
            <person name="Chan C."/>
            <person name="Rhodes N."/>
            <person name="Thang M."/>
        </authorList>
    </citation>
    <scope>NUCLEOTIDE SEQUENCE</scope>
</reference>
<keyword evidence="10" id="KW-1185">Reference proteome</keyword>
<feature type="transmembrane region" description="Helical" evidence="6">
    <location>
        <begin position="396"/>
        <end position="412"/>
    </location>
</feature>
<dbReference type="GO" id="GO:0006814">
    <property type="term" value="P:sodium ion transport"/>
    <property type="evidence" value="ECO:0007669"/>
    <property type="project" value="TreeGrafter"/>
</dbReference>
<dbReference type="Gene3D" id="1.20.120.350">
    <property type="entry name" value="Voltage-gated potassium channels. Chain C"/>
    <property type="match status" value="1"/>
</dbReference>
<evidence type="ECO:0000256" key="4">
    <source>
        <dbReference type="ARBA" id="ARBA00023136"/>
    </source>
</evidence>
<keyword evidence="4 6" id="KW-0472">Membrane</keyword>
<evidence type="ECO:0000256" key="2">
    <source>
        <dbReference type="ARBA" id="ARBA00022692"/>
    </source>
</evidence>
<keyword evidence="3 6" id="KW-1133">Transmembrane helix</keyword>
<dbReference type="PANTHER" id="PTHR47131">
    <property type="entry name" value="CATION CHANNEL SPERM-ASSOCIATED PROTEIN 3"/>
    <property type="match status" value="1"/>
</dbReference>
<keyword evidence="9" id="KW-0407">Ion channel</keyword>
<keyword evidence="9" id="KW-0406">Ion transport</keyword>
<evidence type="ECO:0000313" key="10">
    <source>
        <dbReference type="Proteomes" id="UP001152797"/>
    </source>
</evidence>
<dbReference type="InterPro" id="IPR027359">
    <property type="entry name" value="Volt_channel_dom_sf"/>
</dbReference>
<dbReference type="GO" id="GO:0030317">
    <property type="term" value="P:flagellated sperm motility"/>
    <property type="evidence" value="ECO:0007669"/>
    <property type="project" value="TreeGrafter"/>
</dbReference>